<name>A0ABN9SSA9_9DINO</name>
<keyword evidence="2" id="KW-0812">Transmembrane</keyword>
<evidence type="ECO:0000256" key="4">
    <source>
        <dbReference type="ARBA" id="ARBA00023136"/>
    </source>
</evidence>
<gene>
    <name evidence="5" type="ORF">PCOR1329_LOCUS32106</name>
</gene>
<evidence type="ECO:0008006" key="7">
    <source>
        <dbReference type="Google" id="ProtNLM"/>
    </source>
</evidence>
<reference evidence="5" key="1">
    <citation type="submission" date="2023-10" db="EMBL/GenBank/DDBJ databases">
        <authorList>
            <person name="Chen Y."/>
            <person name="Shah S."/>
            <person name="Dougan E. K."/>
            <person name="Thang M."/>
            <person name="Chan C."/>
        </authorList>
    </citation>
    <scope>NUCLEOTIDE SEQUENCE [LARGE SCALE GENOMIC DNA]</scope>
</reference>
<keyword evidence="4" id="KW-0472">Membrane</keyword>
<keyword evidence="3" id="KW-1133">Transmembrane helix</keyword>
<dbReference type="Gene3D" id="1.20.1080.10">
    <property type="entry name" value="Glycerol uptake facilitator protein"/>
    <property type="match status" value="1"/>
</dbReference>
<evidence type="ECO:0000313" key="5">
    <source>
        <dbReference type="EMBL" id="CAK0834803.1"/>
    </source>
</evidence>
<comment type="subcellular location">
    <subcellularLocation>
        <location evidence="1">Membrane</location>
        <topology evidence="1">Multi-pass membrane protein</topology>
    </subcellularLocation>
</comment>
<organism evidence="5 6">
    <name type="scientific">Prorocentrum cordatum</name>
    <dbReference type="NCBI Taxonomy" id="2364126"/>
    <lineage>
        <taxon>Eukaryota</taxon>
        <taxon>Sar</taxon>
        <taxon>Alveolata</taxon>
        <taxon>Dinophyceae</taxon>
        <taxon>Prorocentrales</taxon>
        <taxon>Prorocentraceae</taxon>
        <taxon>Prorocentrum</taxon>
    </lineage>
</organism>
<comment type="caution">
    <text evidence="5">The sequence shown here is derived from an EMBL/GenBank/DDBJ whole genome shotgun (WGS) entry which is preliminary data.</text>
</comment>
<keyword evidence="6" id="KW-1185">Reference proteome</keyword>
<accession>A0ABN9SSA9</accession>
<dbReference type="InterPro" id="IPR023271">
    <property type="entry name" value="Aquaporin-like"/>
</dbReference>
<proteinExistence type="predicted"/>
<evidence type="ECO:0000313" key="6">
    <source>
        <dbReference type="Proteomes" id="UP001189429"/>
    </source>
</evidence>
<dbReference type="EMBL" id="CAUYUJ010012891">
    <property type="protein sequence ID" value="CAK0834803.1"/>
    <property type="molecule type" value="Genomic_DNA"/>
</dbReference>
<dbReference type="SUPFAM" id="SSF81338">
    <property type="entry name" value="Aquaporin-like"/>
    <property type="match status" value="1"/>
</dbReference>
<protein>
    <recommendedName>
        <fullName evidence="7">Aquaporin</fullName>
    </recommendedName>
</protein>
<evidence type="ECO:0000256" key="1">
    <source>
        <dbReference type="ARBA" id="ARBA00004141"/>
    </source>
</evidence>
<evidence type="ECO:0000256" key="3">
    <source>
        <dbReference type="ARBA" id="ARBA00022989"/>
    </source>
</evidence>
<evidence type="ECO:0000256" key="2">
    <source>
        <dbReference type="ARBA" id="ARBA00022692"/>
    </source>
</evidence>
<dbReference type="Proteomes" id="UP001189429">
    <property type="component" value="Unassembled WGS sequence"/>
</dbReference>
<sequence>MPVDEWASAACLFAGICASGAASGGELNPALCAGMVSEDIAYRGADADVSSFFTFSAWEFLGGLLAACAVRASHEGQPLEKAPLLSK</sequence>